<evidence type="ECO:0000259" key="8">
    <source>
        <dbReference type="Pfam" id="PF06429"/>
    </source>
</evidence>
<gene>
    <name evidence="10" type="ORF">AWN73_02705</name>
</gene>
<sequence>MAGLFDTFTVAKRGLSVQQGNINTTSHNLANSHTAGYSRQRAVVETTRPFGGLSKFDGVSYGQIGTGAQITTIQRIRNEFIDYQVRTENTNTGTLGSKYQYLYQVEDILNETTSTGIQGALSEFYDAFQELSKAPEKESNRTVALKKAEALATALNSRYNQLESKKEDAQKELGNYVTEVNDILDKINELNKQISRVSSVGMNPNDLLDSRDYLIDQLSSKFGVKIDKDKYNTIDLSVTENVNKNLGNLVNSNPNDSNYSRFSFIENAELNGAGDLVVTYSVLGDKSNQRELIITGDKAKLENIKKSLLEDRVLVANSEGNLGTRDATGKFIEYDSGKTINSDEFEKNVAIFNKEDCGISKGEIAGNQEVQDTIQGYMDELDKFAASFAYGVNAIQTGSTKSGESNILDAKGNKIDAALLFVNSDNIISDKGITAKNISINSAIEKDLSLLNCGDHHVDDYSGEKDGSRALAIAQLKNLKINIGGLSIDDIESRDTFFGVGSAKNPSSIDFEAGSTINLANKDGTGSKLSDYYASTISKLASNVNKAKSDLSTQNTLLANLENQRLSESGVSLDEEMADLIQFQHSYQANAKMINTVDELLEVVINGLKR</sequence>
<dbReference type="Pfam" id="PF06429">
    <property type="entry name" value="Flg_bbr_C"/>
    <property type="match status" value="1"/>
</dbReference>
<keyword evidence="7" id="KW-0175">Coiled coil</keyword>
<name>A0A2S7FA66_CLOBU</name>
<proteinExistence type="inferred from homology"/>
<keyword evidence="10" id="KW-0282">Flagellum</keyword>
<dbReference type="PANTHER" id="PTHR30033:SF1">
    <property type="entry name" value="FLAGELLAR HOOK-ASSOCIATED PROTEIN 1"/>
    <property type="match status" value="1"/>
</dbReference>
<dbReference type="GO" id="GO:0009424">
    <property type="term" value="C:bacterial-type flagellum hook"/>
    <property type="evidence" value="ECO:0007669"/>
    <property type="project" value="InterPro"/>
</dbReference>
<evidence type="ECO:0000256" key="2">
    <source>
        <dbReference type="ARBA" id="ARBA00004613"/>
    </source>
</evidence>
<dbReference type="PRINTS" id="PR01005">
    <property type="entry name" value="FLGHOOKAP1"/>
</dbReference>
<dbReference type="InterPro" id="IPR010930">
    <property type="entry name" value="Flg_bb/hook_C_dom"/>
</dbReference>
<dbReference type="InterPro" id="IPR053927">
    <property type="entry name" value="FlgK_helical"/>
</dbReference>
<evidence type="ECO:0000256" key="4">
    <source>
        <dbReference type="ARBA" id="ARBA00016244"/>
    </source>
</evidence>
<comment type="caution">
    <text evidence="10">The sequence shown here is derived from an EMBL/GenBank/DDBJ whole genome shotgun (WGS) entry which is preliminary data.</text>
</comment>
<evidence type="ECO:0000256" key="6">
    <source>
        <dbReference type="ARBA" id="ARBA00023143"/>
    </source>
</evidence>
<dbReference type="AlphaFoldDB" id="A0A2S7FA66"/>
<protein>
    <recommendedName>
        <fullName evidence="4">Flagellar hook-associated protein 1</fullName>
    </recommendedName>
</protein>
<evidence type="ECO:0000256" key="3">
    <source>
        <dbReference type="ARBA" id="ARBA00009677"/>
    </source>
</evidence>
<feature type="domain" description="Flagellar basal-body/hook protein C-terminal" evidence="8">
    <location>
        <begin position="564"/>
        <end position="606"/>
    </location>
</feature>
<dbReference type="GO" id="GO:0044780">
    <property type="term" value="P:bacterial-type flagellum assembly"/>
    <property type="evidence" value="ECO:0007669"/>
    <property type="project" value="InterPro"/>
</dbReference>
<dbReference type="GO" id="GO:0005198">
    <property type="term" value="F:structural molecule activity"/>
    <property type="evidence" value="ECO:0007669"/>
    <property type="project" value="InterPro"/>
</dbReference>
<evidence type="ECO:0000256" key="1">
    <source>
        <dbReference type="ARBA" id="ARBA00004365"/>
    </source>
</evidence>
<accession>A0A2S7FA66</accession>
<dbReference type="NCBIfam" id="TIGR02492">
    <property type="entry name" value="flgK_ends"/>
    <property type="match status" value="1"/>
</dbReference>
<evidence type="ECO:0000313" key="10">
    <source>
        <dbReference type="EMBL" id="PPV14641.1"/>
    </source>
</evidence>
<evidence type="ECO:0000313" key="11">
    <source>
        <dbReference type="Proteomes" id="UP000238081"/>
    </source>
</evidence>
<dbReference type="RefSeq" id="WP_043663332.1">
    <property type="nucleotide sequence ID" value="NZ_JSEG01000006.1"/>
</dbReference>
<feature type="coiled-coil region" evidence="7">
    <location>
        <begin position="145"/>
        <end position="193"/>
    </location>
</feature>
<keyword evidence="5" id="KW-0964">Secreted</keyword>
<dbReference type="GO" id="GO:0005576">
    <property type="term" value="C:extracellular region"/>
    <property type="evidence" value="ECO:0007669"/>
    <property type="project" value="UniProtKB-SubCell"/>
</dbReference>
<keyword evidence="6" id="KW-0975">Bacterial flagellum</keyword>
<feature type="domain" description="Flagellar hook-associated protein FlgK helical" evidence="9">
    <location>
        <begin position="103"/>
        <end position="241"/>
    </location>
</feature>
<keyword evidence="10" id="KW-0969">Cilium</keyword>
<dbReference type="Pfam" id="PF22638">
    <property type="entry name" value="FlgK_D1"/>
    <property type="match status" value="1"/>
</dbReference>
<dbReference type="Proteomes" id="UP000238081">
    <property type="component" value="Unassembled WGS sequence"/>
</dbReference>
<reference evidence="10 11" key="1">
    <citation type="submission" date="2016-01" db="EMBL/GenBank/DDBJ databases">
        <title>Characterization of the Clostridium difficile lineages that are prevalent in Hong Kong and China.</title>
        <authorList>
            <person name="Kwok J.S.-L."/>
            <person name="Lam W.-Y."/>
            <person name="Ip M."/>
            <person name="Chan T.-F."/>
            <person name="Hawkey P.M."/>
            <person name="Tsui S.K.-W."/>
        </authorList>
    </citation>
    <scope>NUCLEOTIDE SEQUENCE [LARGE SCALE GENOMIC DNA]</scope>
    <source>
        <strain evidence="10 11">300064</strain>
    </source>
</reference>
<evidence type="ECO:0000256" key="5">
    <source>
        <dbReference type="ARBA" id="ARBA00022525"/>
    </source>
</evidence>
<organism evidence="10 11">
    <name type="scientific">Clostridium butyricum</name>
    <dbReference type="NCBI Taxonomy" id="1492"/>
    <lineage>
        <taxon>Bacteria</taxon>
        <taxon>Bacillati</taxon>
        <taxon>Bacillota</taxon>
        <taxon>Clostridia</taxon>
        <taxon>Eubacteriales</taxon>
        <taxon>Clostridiaceae</taxon>
        <taxon>Clostridium</taxon>
    </lineage>
</organism>
<dbReference type="InterPro" id="IPR002371">
    <property type="entry name" value="FlgK"/>
</dbReference>
<evidence type="ECO:0000259" key="9">
    <source>
        <dbReference type="Pfam" id="PF22638"/>
    </source>
</evidence>
<dbReference type="EMBL" id="LRDH01000107">
    <property type="protein sequence ID" value="PPV14641.1"/>
    <property type="molecule type" value="Genomic_DNA"/>
</dbReference>
<evidence type="ECO:0000256" key="7">
    <source>
        <dbReference type="SAM" id="Coils"/>
    </source>
</evidence>
<dbReference type="PANTHER" id="PTHR30033">
    <property type="entry name" value="FLAGELLAR HOOK-ASSOCIATED PROTEIN 1"/>
    <property type="match status" value="1"/>
</dbReference>
<keyword evidence="10" id="KW-0966">Cell projection</keyword>
<comment type="similarity">
    <text evidence="3">Belongs to the flagella basal body rod proteins family.</text>
</comment>
<dbReference type="SUPFAM" id="SSF64518">
    <property type="entry name" value="Phase 1 flagellin"/>
    <property type="match status" value="1"/>
</dbReference>
<comment type="subcellular location">
    <subcellularLocation>
        <location evidence="1">Bacterial flagellum</location>
    </subcellularLocation>
    <subcellularLocation>
        <location evidence="2">Secreted</location>
    </subcellularLocation>
</comment>